<reference evidence="3" key="1">
    <citation type="submission" date="2018-05" db="EMBL/GenBank/DDBJ databases">
        <authorList>
            <person name="Lanie J.A."/>
            <person name="Ng W.-L."/>
            <person name="Kazmierczak K.M."/>
            <person name="Andrzejewski T.M."/>
            <person name="Davidsen T.M."/>
            <person name="Wayne K.J."/>
            <person name="Tettelin H."/>
            <person name="Glass J.I."/>
            <person name="Rusch D."/>
            <person name="Podicherti R."/>
            <person name="Tsui H.-C.T."/>
            <person name="Winkler M.E."/>
        </authorList>
    </citation>
    <scope>NUCLEOTIDE SEQUENCE</scope>
</reference>
<proteinExistence type="predicted"/>
<feature type="domain" description="Putative regulatory protein FmdB zinc ribbon" evidence="2">
    <location>
        <begin position="1"/>
        <end position="41"/>
    </location>
</feature>
<dbReference type="SMART" id="SM00834">
    <property type="entry name" value="CxxC_CXXC_SSSS"/>
    <property type="match status" value="1"/>
</dbReference>
<organism evidence="3">
    <name type="scientific">marine metagenome</name>
    <dbReference type="NCBI Taxonomy" id="408172"/>
    <lineage>
        <taxon>unclassified sequences</taxon>
        <taxon>metagenomes</taxon>
        <taxon>ecological metagenomes</taxon>
    </lineage>
</organism>
<dbReference type="InterPro" id="IPR013429">
    <property type="entry name" value="Regulatory_FmdB_Zinc_ribbon"/>
</dbReference>
<feature type="non-terminal residue" evidence="3">
    <location>
        <position position="1"/>
    </location>
</feature>
<protein>
    <recommendedName>
        <fullName evidence="2">Putative regulatory protein FmdB zinc ribbon domain-containing protein</fullName>
    </recommendedName>
</protein>
<gene>
    <name evidence="3" type="ORF">METZ01_LOCUS419594</name>
</gene>
<sequence>IYEYRCQDCAKPSSFFLRSIKSEIEPVCSHCQGKSMERRMSSFAMGKTVGSVHESFGPGSEHRSPGYYNDPRNIGRGVEDAFAKYGMDMPQTVRDNIDAARSGETPKGMDL</sequence>
<dbReference type="EMBL" id="UINC01165383">
    <property type="protein sequence ID" value="SVD66740.1"/>
    <property type="molecule type" value="Genomic_DNA"/>
</dbReference>
<evidence type="ECO:0000313" key="3">
    <source>
        <dbReference type="EMBL" id="SVD66740.1"/>
    </source>
</evidence>
<evidence type="ECO:0000259" key="2">
    <source>
        <dbReference type="SMART" id="SM00834"/>
    </source>
</evidence>
<evidence type="ECO:0000256" key="1">
    <source>
        <dbReference type="SAM" id="MobiDB-lite"/>
    </source>
</evidence>
<name>A0A382X783_9ZZZZ</name>
<dbReference type="AlphaFoldDB" id="A0A382X783"/>
<feature type="region of interest" description="Disordered" evidence="1">
    <location>
        <begin position="51"/>
        <end position="71"/>
    </location>
</feature>
<accession>A0A382X783</accession>